<dbReference type="EMBL" id="JADQAZ010000001">
    <property type="protein sequence ID" value="MBT0956262.1"/>
    <property type="molecule type" value="Genomic_DNA"/>
</dbReference>
<feature type="transmembrane region" description="Helical" evidence="1">
    <location>
        <begin position="127"/>
        <end position="146"/>
    </location>
</feature>
<feature type="transmembrane region" description="Helical" evidence="1">
    <location>
        <begin position="405"/>
        <end position="434"/>
    </location>
</feature>
<name>A0AAP2G6X0_9RHOB</name>
<evidence type="ECO:0000256" key="1">
    <source>
        <dbReference type="SAM" id="Phobius"/>
    </source>
</evidence>
<dbReference type="AlphaFoldDB" id="A0AAP2G6X0"/>
<proteinExistence type="predicted"/>
<keyword evidence="3" id="KW-1185">Reference proteome</keyword>
<keyword evidence="1" id="KW-1133">Transmembrane helix</keyword>
<gene>
    <name evidence="2" type="ORF">IV417_02590</name>
</gene>
<accession>A0AAP2G6X0</accession>
<sequence>MIGVIGAGLLTFGIAILVAIDAKTSSYIIFGVAWFVWAWLALGIENKNDQSKMAKWAPLLSRPYPYIMGKFTKGLPKLLLPNSAEKQPPPKVGVLARLNWWTMPRAVDGADLITLAHRPWSWPVMDMAIRISILYPLAFAMTQWAIAGDATGIGQVQFFPDGIPWPFRYATFALISSLILFRIMASASGKLISSWLHLCLMIIVGSILIIVTVTFADTSGFSFAFAAVVISAVAVFTAVALTSAIAIVYAFAFADTAAVPVAIVATTILIVGVSASTQKRVGLLGYFLLLTFSLACTMLAAISLRPEAAEATVLVLGLALLPFINAVFDWFSYGLTIWLLRRGYQRGGFTPWLCAMVDAIAAAIIFFTLSLSICAAFALINANRAEDLVNVAALLTTVKETPSEAAWAIAMVASTLVPTLLHIAVAILAAVTWFPEKFWTWQTERLDGSRSGQVAIPVSLALTASLFVYAAIPVAALYGVGKAIWSHGGAARVWYVETLESTLRVMGLL</sequence>
<feature type="transmembrane region" description="Helical" evidence="1">
    <location>
        <begin position="258"/>
        <end position="277"/>
    </location>
</feature>
<protein>
    <submittedName>
        <fullName evidence="2">Uncharacterized protein</fullName>
    </submittedName>
</protein>
<feature type="transmembrane region" description="Helical" evidence="1">
    <location>
        <begin position="314"/>
        <end position="340"/>
    </location>
</feature>
<feature type="transmembrane region" description="Helical" evidence="1">
    <location>
        <begin position="27"/>
        <end position="44"/>
    </location>
</feature>
<dbReference type="Proteomes" id="UP001315686">
    <property type="component" value="Unassembled WGS sequence"/>
</dbReference>
<feature type="transmembrane region" description="Helical" evidence="1">
    <location>
        <begin position="454"/>
        <end position="478"/>
    </location>
</feature>
<feature type="transmembrane region" description="Helical" evidence="1">
    <location>
        <begin position="360"/>
        <end position="380"/>
    </location>
</feature>
<reference evidence="2 3" key="1">
    <citation type="journal article" date="2021" name="Arch. Microbiol.">
        <title>Harenicola maris gen. nov., sp. nov. isolated from the Sea of Japan shallow sediments.</title>
        <authorList>
            <person name="Romanenko L.A."/>
            <person name="Kurilenko V.V."/>
            <person name="Chernysheva N.Y."/>
            <person name="Tekutyeva L.A."/>
            <person name="Velansky P.V."/>
            <person name="Svetashev V.I."/>
            <person name="Isaeva M.P."/>
        </authorList>
    </citation>
    <scope>NUCLEOTIDE SEQUENCE [LARGE SCALE GENOMIC DNA]</scope>
    <source>
        <strain evidence="2 3">KMM 3653</strain>
    </source>
</reference>
<evidence type="ECO:0000313" key="2">
    <source>
        <dbReference type="EMBL" id="MBT0956262.1"/>
    </source>
</evidence>
<keyword evidence="1" id="KW-0812">Transmembrane</keyword>
<dbReference type="RefSeq" id="WP_327792468.1">
    <property type="nucleotide sequence ID" value="NZ_JADQAZ010000001.1"/>
</dbReference>
<feature type="transmembrane region" description="Helical" evidence="1">
    <location>
        <begin position="166"/>
        <end position="183"/>
    </location>
</feature>
<feature type="transmembrane region" description="Helical" evidence="1">
    <location>
        <begin position="222"/>
        <end position="251"/>
    </location>
</feature>
<organism evidence="2 3">
    <name type="scientific">Harenicola maris</name>
    <dbReference type="NCBI Taxonomy" id="2841044"/>
    <lineage>
        <taxon>Bacteria</taxon>
        <taxon>Pseudomonadati</taxon>
        <taxon>Pseudomonadota</taxon>
        <taxon>Alphaproteobacteria</taxon>
        <taxon>Rhodobacterales</taxon>
        <taxon>Paracoccaceae</taxon>
        <taxon>Harenicola</taxon>
    </lineage>
</organism>
<evidence type="ECO:0000313" key="3">
    <source>
        <dbReference type="Proteomes" id="UP001315686"/>
    </source>
</evidence>
<feature type="transmembrane region" description="Helical" evidence="1">
    <location>
        <begin position="195"/>
        <end position="216"/>
    </location>
</feature>
<comment type="caution">
    <text evidence="2">The sequence shown here is derived from an EMBL/GenBank/DDBJ whole genome shotgun (WGS) entry which is preliminary data.</text>
</comment>
<feature type="transmembrane region" description="Helical" evidence="1">
    <location>
        <begin position="283"/>
        <end position="302"/>
    </location>
</feature>
<keyword evidence="1" id="KW-0472">Membrane</keyword>